<dbReference type="GeneID" id="20244173"/>
<evidence type="ECO:0000313" key="2">
    <source>
        <dbReference type="Proteomes" id="UP000030746"/>
    </source>
</evidence>
<dbReference type="AlphaFoldDB" id="V4CE50"/>
<evidence type="ECO:0000313" key="1">
    <source>
        <dbReference type="EMBL" id="ESP00235.1"/>
    </source>
</evidence>
<dbReference type="CTD" id="20244173"/>
<reference evidence="1 2" key="1">
    <citation type="journal article" date="2013" name="Nature">
        <title>Insights into bilaterian evolution from three spiralian genomes.</title>
        <authorList>
            <person name="Simakov O."/>
            <person name="Marletaz F."/>
            <person name="Cho S.J."/>
            <person name="Edsinger-Gonzales E."/>
            <person name="Havlak P."/>
            <person name="Hellsten U."/>
            <person name="Kuo D.H."/>
            <person name="Larsson T."/>
            <person name="Lv J."/>
            <person name="Arendt D."/>
            <person name="Savage R."/>
            <person name="Osoegawa K."/>
            <person name="de Jong P."/>
            <person name="Grimwood J."/>
            <person name="Chapman J.A."/>
            <person name="Shapiro H."/>
            <person name="Aerts A."/>
            <person name="Otillar R.P."/>
            <person name="Terry A.Y."/>
            <person name="Boore J.L."/>
            <person name="Grigoriev I.V."/>
            <person name="Lindberg D.R."/>
            <person name="Seaver E.C."/>
            <person name="Weisblat D.A."/>
            <person name="Putnam N.H."/>
            <person name="Rokhsar D.S."/>
        </authorList>
    </citation>
    <scope>NUCLEOTIDE SEQUENCE [LARGE SCALE GENOMIC DNA]</scope>
</reference>
<feature type="non-terminal residue" evidence="1">
    <location>
        <position position="1"/>
    </location>
</feature>
<dbReference type="EMBL" id="KB200803">
    <property type="protein sequence ID" value="ESP00235.1"/>
    <property type="molecule type" value="Genomic_DNA"/>
</dbReference>
<keyword evidence="2" id="KW-1185">Reference proteome</keyword>
<dbReference type="InterPro" id="IPR015943">
    <property type="entry name" value="WD40/YVTN_repeat-like_dom_sf"/>
</dbReference>
<dbReference type="KEGG" id="lgi:LOTGIDRAFT_177062"/>
<organism evidence="1 2">
    <name type="scientific">Lottia gigantea</name>
    <name type="common">Giant owl limpet</name>
    <dbReference type="NCBI Taxonomy" id="225164"/>
    <lineage>
        <taxon>Eukaryota</taxon>
        <taxon>Metazoa</taxon>
        <taxon>Spiralia</taxon>
        <taxon>Lophotrochozoa</taxon>
        <taxon>Mollusca</taxon>
        <taxon>Gastropoda</taxon>
        <taxon>Patellogastropoda</taxon>
        <taxon>Lottioidea</taxon>
        <taxon>Lottiidae</taxon>
        <taxon>Lottia</taxon>
    </lineage>
</organism>
<name>V4CE50_LOTGI</name>
<dbReference type="Proteomes" id="UP000030746">
    <property type="component" value="Unassembled WGS sequence"/>
</dbReference>
<sequence>GYLVCHLLYRVKSDSPGYVVIVNITNNSSLILHDYQSLQFSWKGLKNVAICGDSILASDIHGNTGLWDMISGELLADIPRSKVTSENINQSDQSLYLGLDGGAVLVYSIENIIIKS</sequence>
<dbReference type="OrthoDB" id="6048779at2759"/>
<dbReference type="Gene3D" id="2.130.10.10">
    <property type="entry name" value="YVTN repeat-like/Quinoprotein amine dehydrogenase"/>
    <property type="match status" value="1"/>
</dbReference>
<protein>
    <submittedName>
        <fullName evidence="1">Uncharacterized protein</fullName>
    </submittedName>
</protein>
<proteinExistence type="predicted"/>
<dbReference type="RefSeq" id="XP_009049078.1">
    <property type="nucleotide sequence ID" value="XM_009050830.1"/>
</dbReference>
<gene>
    <name evidence="1" type="ORF">LOTGIDRAFT_177062</name>
</gene>
<accession>V4CE50</accession>